<dbReference type="SUPFAM" id="SSF52540">
    <property type="entry name" value="P-loop containing nucleoside triphosphate hydrolases"/>
    <property type="match status" value="1"/>
</dbReference>
<dbReference type="InterPro" id="IPR027417">
    <property type="entry name" value="P-loop_NTPase"/>
</dbReference>
<protein>
    <submittedName>
        <fullName evidence="8">Malignant fibrous histiocytoma-amplified sequence 1-like protein</fullName>
    </submittedName>
</protein>
<keyword evidence="1" id="KW-0433">Leucine-rich repeat</keyword>
<dbReference type="PANTHER" id="PTHR15286">
    <property type="entry name" value="RAS-ASSOCIATING DOMAIN CONTAINING PROTEIN"/>
    <property type="match status" value="1"/>
</dbReference>
<feature type="domain" description="Ras-associating" evidence="6">
    <location>
        <begin position="1"/>
        <end position="82"/>
    </location>
</feature>
<dbReference type="Gene3D" id="3.30.70.1390">
    <property type="entry name" value="ROC domain from the Parkinson's disease-associated leucine-rich repeat kinase 2"/>
    <property type="match status" value="1"/>
</dbReference>
<feature type="domain" description="Roc" evidence="7">
    <location>
        <begin position="583"/>
        <end position="798"/>
    </location>
</feature>
<dbReference type="Pfam" id="PF21712">
    <property type="entry name" value="RASSF8-10_RA"/>
    <property type="match status" value="1"/>
</dbReference>
<dbReference type="InterPro" id="IPR003591">
    <property type="entry name" value="Leu-rich_rpt_typical-subtyp"/>
</dbReference>
<dbReference type="InterPro" id="IPR001611">
    <property type="entry name" value="Leu-rich_rpt"/>
</dbReference>
<feature type="region of interest" description="Disordered" evidence="5">
    <location>
        <begin position="81"/>
        <end position="155"/>
    </location>
</feature>
<dbReference type="InterPro" id="IPR036388">
    <property type="entry name" value="WH-like_DNA-bd_sf"/>
</dbReference>
<proteinExistence type="predicted"/>
<evidence type="ECO:0000313" key="8">
    <source>
        <dbReference type="EMBL" id="RXN26463.1"/>
    </source>
</evidence>
<evidence type="ECO:0000256" key="5">
    <source>
        <dbReference type="SAM" id="MobiDB-lite"/>
    </source>
</evidence>
<feature type="compositionally biased region" description="Low complexity" evidence="5">
    <location>
        <begin position="142"/>
        <end position="155"/>
    </location>
</feature>
<evidence type="ECO:0000256" key="2">
    <source>
        <dbReference type="ARBA" id="ARBA00022737"/>
    </source>
</evidence>
<dbReference type="SMART" id="SM00364">
    <property type="entry name" value="LRR_BAC"/>
    <property type="match status" value="4"/>
</dbReference>
<evidence type="ECO:0000256" key="1">
    <source>
        <dbReference type="ARBA" id="ARBA00022614"/>
    </source>
</evidence>
<dbReference type="InterPro" id="IPR048945">
    <property type="entry name" value="RASSF8/10_RA"/>
</dbReference>
<comment type="caution">
    <text evidence="8">The sequence shown here is derived from an EMBL/GenBank/DDBJ whole genome shotgun (WGS) entry which is preliminary data.</text>
</comment>
<dbReference type="Proteomes" id="UP000290572">
    <property type="component" value="Unassembled WGS sequence"/>
</dbReference>
<dbReference type="SMART" id="SM00369">
    <property type="entry name" value="LRR_TYP"/>
    <property type="match status" value="4"/>
</dbReference>
<dbReference type="Pfam" id="PF08477">
    <property type="entry name" value="Roc"/>
    <property type="match status" value="1"/>
</dbReference>
<organism evidence="8 10">
    <name type="scientific">Labeo rohita</name>
    <name type="common">Indian major carp</name>
    <name type="synonym">Cyprinus rohita</name>
    <dbReference type="NCBI Taxonomy" id="84645"/>
    <lineage>
        <taxon>Eukaryota</taxon>
        <taxon>Metazoa</taxon>
        <taxon>Chordata</taxon>
        <taxon>Craniata</taxon>
        <taxon>Vertebrata</taxon>
        <taxon>Euteleostomi</taxon>
        <taxon>Actinopterygii</taxon>
        <taxon>Neopterygii</taxon>
        <taxon>Teleostei</taxon>
        <taxon>Ostariophysi</taxon>
        <taxon>Cypriniformes</taxon>
        <taxon>Cyprinidae</taxon>
        <taxon>Labeoninae</taxon>
        <taxon>Labeonini</taxon>
        <taxon>Labeo</taxon>
    </lineage>
</organism>
<feature type="coiled-coil region" evidence="4">
    <location>
        <begin position="250"/>
        <end position="277"/>
    </location>
</feature>
<dbReference type="CDD" id="cd16135">
    <property type="entry name" value="RA_RASSF7"/>
    <property type="match status" value="1"/>
</dbReference>
<dbReference type="InterPro" id="IPR033593">
    <property type="entry name" value="N-RASSF"/>
</dbReference>
<dbReference type="SMART" id="SM00314">
    <property type="entry name" value="RA"/>
    <property type="match status" value="1"/>
</dbReference>
<dbReference type="GO" id="GO:0000166">
    <property type="term" value="F:nucleotide binding"/>
    <property type="evidence" value="ECO:0007669"/>
    <property type="project" value="UniProtKB-KW"/>
</dbReference>
<dbReference type="InterPro" id="IPR029071">
    <property type="entry name" value="Ubiquitin-like_domsf"/>
</dbReference>
<name>A0A498N2R8_LABRO</name>
<dbReference type="GO" id="GO:0009966">
    <property type="term" value="P:regulation of signal transduction"/>
    <property type="evidence" value="ECO:0007669"/>
    <property type="project" value="UniProtKB-ARBA"/>
</dbReference>
<dbReference type="SUPFAM" id="SSF54236">
    <property type="entry name" value="Ubiquitin-like"/>
    <property type="match status" value="1"/>
</dbReference>
<dbReference type="InterPro" id="IPR032675">
    <property type="entry name" value="LRR_dom_sf"/>
</dbReference>
<dbReference type="PROSITE" id="PS50200">
    <property type="entry name" value="RA"/>
    <property type="match status" value="1"/>
</dbReference>
<feature type="coiled-coil region" evidence="4">
    <location>
        <begin position="165"/>
        <end position="192"/>
    </location>
</feature>
<dbReference type="InterPro" id="IPR025875">
    <property type="entry name" value="Leu-rich_rpt_4"/>
</dbReference>
<gene>
    <name evidence="9" type="ORF">ROHU_001466</name>
    <name evidence="8" type="ORF">ROHU_020942</name>
</gene>
<dbReference type="InterPro" id="IPR033631">
    <property type="entry name" value="RASSF7_RA"/>
</dbReference>
<dbReference type="PROSITE" id="PS51424">
    <property type="entry name" value="ROC"/>
    <property type="match status" value="1"/>
</dbReference>
<dbReference type="AlphaFoldDB" id="A0A498N2R8"/>
<dbReference type="PRINTS" id="PR00449">
    <property type="entry name" value="RASTRNSFRMNG"/>
</dbReference>
<feature type="region of interest" description="Disordered" evidence="5">
    <location>
        <begin position="373"/>
        <end position="392"/>
    </location>
</feature>
<feature type="coiled-coil region" evidence="4">
    <location>
        <begin position="712"/>
        <end position="750"/>
    </location>
</feature>
<sequence length="1190" mass="137483">MELKVWVDGIPRVVCGLSEETSCQDVVIALAQAIGQTGRYVLIQKLRDKERQLVASERPLESLAKLGQLGNEVQFILRRTGPTSSEASEQGRVPQLPRPPDPEPPKHKEPKKALTFNLGPSTSPRTHVKQVEKTPKDSQARGASPSLPSSLAQAGPSKETLYQQILRQQGQLQFLQGQVEALERELSIWERAPPPTLSPDLLEEMDHLQQHLRQNEAELAHALHWDNEFQSEVQKEKDMLRQKNELHLALDKHSRRLHDTDNQSEQLEQDLKLLIETKRNGVLQARPSVEESVLIAKEQLDNHQRHGTDLQASIEEIEMELRLAEEQLQFKSKELDDLNKELRQCNLQQFIQQTGVTPAQSNQQTEEIDFSLLKPDGQSDEGNQNAKKEEDFAGKKLKTLPNELLQRGGDAVKVDLQRNRLKQITGIAQLRNLTELNLCRNEFTEFPLDIRGLRQLEKLYINQNNIKTIPENVFPSLEKLRFLKLSTNRLEKLPQDMNRCQHLNYLNLSNNCLKNLDPLVGLSHLKELYVERNQLAELPDLLFQNSNLSLFKANGNPLRKPPQEVCAGGLKDIQSYFAMLEANAPNVYTVKTMFLGSSMAGKSTLCRSLKQGRPVPVAEADRTVGIEISEVDSEGIRFFFWDFAGQEEYYITHHVFITAQAFVILAIDLSSYNMDVQSFKENVGFWIKNLQLKIPDSVVLLVGTHVDQCKNENEVTEKKKHIEEQVKEMLDTHTTNLNQQRKNFQEMENSSSYRDQINQIERLTEYKLKVLDLVPIDCTKQVDIDKLLTRIKQEVLSKDTFPSIEQTIPRSYYEVEKDIQELKNGGITEHGIVSQSTLLNELKNRHDTLDDNRLQLILQYLHRIGVIMWYKEIPELADFLFLEPSFLISLFKTIVRHDLVQELNKISNAELKSENALVIQKKRWISDYKDRASLNNVAIRILVRNELRKNYGITDEEIIEEVVGSKKKEGSLLSLLKHFDVCLSTKHNSPLNPKANEFCPKKNWVPSNPIVYEPDACLFPSYLPDNKLVEQKWQSDNTEDLNIHVYFLPEIPHGFFHRLVIRTCSLYSPYWIGKDQCMLCCGDRRFLLRERRDEDQFIEIRCKETELETSEDIQKAWGVIREIMIRLNNLTEQWQGLYLTVHSPCKSSDCYEYFQWNDWQEWGLEDKQTCHNGHQRRTELLFPRTPDAST</sequence>
<evidence type="ECO:0000259" key="7">
    <source>
        <dbReference type="PROSITE" id="PS51424"/>
    </source>
</evidence>
<reference evidence="8 10" key="1">
    <citation type="submission" date="2018-03" db="EMBL/GenBank/DDBJ databases">
        <title>Draft genome sequence of Rohu Carp (Labeo rohita).</title>
        <authorList>
            <person name="Das P."/>
            <person name="Kushwaha B."/>
            <person name="Joshi C.G."/>
            <person name="Kumar D."/>
            <person name="Nagpure N.S."/>
            <person name="Sahoo L."/>
            <person name="Das S.P."/>
            <person name="Bit A."/>
            <person name="Patnaik S."/>
            <person name="Meher P.K."/>
            <person name="Jayasankar P."/>
            <person name="Koringa P.G."/>
            <person name="Patel N.V."/>
            <person name="Hinsu A.T."/>
            <person name="Kumar R."/>
            <person name="Pandey M."/>
            <person name="Agarwal S."/>
            <person name="Srivastava S."/>
            <person name="Singh M."/>
            <person name="Iquebal M.A."/>
            <person name="Jaiswal S."/>
            <person name="Angadi U.B."/>
            <person name="Kumar N."/>
            <person name="Raza M."/>
            <person name="Shah T.M."/>
            <person name="Rai A."/>
            <person name="Jena J.K."/>
        </authorList>
    </citation>
    <scope>NUCLEOTIDE SEQUENCE [LARGE SCALE GENOMIC DNA]</scope>
    <source>
        <strain evidence="8">DASCIFA01</strain>
        <tissue evidence="8">Testis</tissue>
    </source>
</reference>
<keyword evidence="10" id="KW-1185">Reference proteome</keyword>
<dbReference type="EMBL" id="QBIY01005173">
    <property type="protein sequence ID" value="RXN38067.1"/>
    <property type="molecule type" value="Genomic_DNA"/>
</dbReference>
<keyword evidence="3" id="KW-0547">Nucleotide-binding</keyword>
<dbReference type="Gene3D" id="3.10.20.90">
    <property type="entry name" value="Phosphatidylinositol 3-kinase Catalytic Subunit, Chain A, domain 1"/>
    <property type="match status" value="1"/>
</dbReference>
<keyword evidence="2" id="KW-0677">Repeat</keyword>
<feature type="coiled-coil region" evidence="4">
    <location>
        <begin position="307"/>
        <end position="348"/>
    </location>
</feature>
<dbReference type="Pfam" id="PF12799">
    <property type="entry name" value="LRR_4"/>
    <property type="match status" value="1"/>
</dbReference>
<dbReference type="Gene3D" id="3.40.50.300">
    <property type="entry name" value="P-loop containing nucleotide triphosphate hydrolases"/>
    <property type="match status" value="1"/>
</dbReference>
<evidence type="ECO:0000256" key="3">
    <source>
        <dbReference type="ARBA" id="ARBA00022741"/>
    </source>
</evidence>
<accession>A0A498N2R8</accession>
<evidence type="ECO:0000313" key="9">
    <source>
        <dbReference type="EMBL" id="RXN38067.1"/>
    </source>
</evidence>
<dbReference type="GO" id="GO:0007165">
    <property type="term" value="P:signal transduction"/>
    <property type="evidence" value="ECO:0007669"/>
    <property type="project" value="InterPro"/>
</dbReference>
<dbReference type="Gene3D" id="1.10.10.10">
    <property type="entry name" value="Winged helix-like DNA-binding domain superfamily/Winged helix DNA-binding domain"/>
    <property type="match status" value="1"/>
</dbReference>
<dbReference type="InterPro" id="IPR000159">
    <property type="entry name" value="RA_dom"/>
</dbReference>
<dbReference type="SUPFAM" id="SSF52058">
    <property type="entry name" value="L domain-like"/>
    <property type="match status" value="1"/>
</dbReference>
<dbReference type="EMBL" id="QBIY01012241">
    <property type="protein sequence ID" value="RXN26463.1"/>
    <property type="molecule type" value="Genomic_DNA"/>
</dbReference>
<evidence type="ECO:0000259" key="6">
    <source>
        <dbReference type="PROSITE" id="PS50200"/>
    </source>
</evidence>
<dbReference type="Pfam" id="PF13855">
    <property type="entry name" value="LRR_8"/>
    <property type="match status" value="1"/>
</dbReference>
<keyword evidence="4" id="KW-0175">Coiled coil</keyword>
<dbReference type="Gene3D" id="3.80.10.10">
    <property type="entry name" value="Ribonuclease Inhibitor"/>
    <property type="match status" value="1"/>
</dbReference>
<dbReference type="InterPro" id="IPR020859">
    <property type="entry name" value="ROC"/>
</dbReference>
<evidence type="ECO:0000313" key="10">
    <source>
        <dbReference type="Proteomes" id="UP000290572"/>
    </source>
</evidence>
<dbReference type="PROSITE" id="PS51450">
    <property type="entry name" value="LRR"/>
    <property type="match status" value="2"/>
</dbReference>
<evidence type="ECO:0000256" key="4">
    <source>
        <dbReference type="SAM" id="Coils"/>
    </source>
</evidence>
<feature type="compositionally biased region" description="Basic and acidic residues" evidence="5">
    <location>
        <begin position="129"/>
        <end position="139"/>
    </location>
</feature>
<dbReference type="PANTHER" id="PTHR15286:SF11">
    <property type="entry name" value="RAS ASSOCIATION DOMAIN-CONTAINING PROTEIN 7"/>
    <property type="match status" value="1"/>
</dbReference>